<evidence type="ECO:0000313" key="3">
    <source>
        <dbReference type="Proteomes" id="UP001583172"/>
    </source>
</evidence>
<proteinExistence type="predicted"/>
<reference evidence="2 3" key="1">
    <citation type="journal article" date="2024" name="Commun. Biol.">
        <title>Comparative genomic analysis of thermophilic fungi reveals convergent evolutionary adaptations and gene losses.</title>
        <authorList>
            <person name="Steindorff A.S."/>
            <person name="Aguilar-Pontes M.V."/>
            <person name="Robinson A.J."/>
            <person name="Andreopoulos B."/>
            <person name="LaButti K."/>
            <person name="Kuo A."/>
            <person name="Mondo S."/>
            <person name="Riley R."/>
            <person name="Otillar R."/>
            <person name="Haridas S."/>
            <person name="Lipzen A."/>
            <person name="Grimwood J."/>
            <person name="Schmutz J."/>
            <person name="Clum A."/>
            <person name="Reid I.D."/>
            <person name="Moisan M.C."/>
            <person name="Butler G."/>
            <person name="Nguyen T.T.M."/>
            <person name="Dewar K."/>
            <person name="Conant G."/>
            <person name="Drula E."/>
            <person name="Henrissat B."/>
            <person name="Hansel C."/>
            <person name="Singer S."/>
            <person name="Hutchinson M.I."/>
            <person name="de Vries R.P."/>
            <person name="Natvig D.O."/>
            <person name="Powell A.J."/>
            <person name="Tsang A."/>
            <person name="Grigoriev I.V."/>
        </authorList>
    </citation>
    <scope>NUCLEOTIDE SEQUENCE [LARGE SCALE GENOMIC DNA]</scope>
    <source>
        <strain evidence="2 3">CBS 620.91</strain>
    </source>
</reference>
<dbReference type="Proteomes" id="UP001583172">
    <property type="component" value="Unassembled WGS sequence"/>
</dbReference>
<name>A0ABR3VGC4_HUMIN</name>
<feature type="region of interest" description="Disordered" evidence="1">
    <location>
        <begin position="283"/>
        <end position="304"/>
    </location>
</feature>
<protein>
    <recommendedName>
        <fullName evidence="4">F-box domain-containing protein</fullName>
    </recommendedName>
</protein>
<dbReference type="EMBL" id="JAZGSY010000124">
    <property type="protein sequence ID" value="KAL1840166.1"/>
    <property type="molecule type" value="Genomic_DNA"/>
</dbReference>
<gene>
    <name evidence="2" type="ORF">VTJ49DRAFT_740</name>
</gene>
<feature type="region of interest" description="Disordered" evidence="1">
    <location>
        <begin position="383"/>
        <end position="403"/>
    </location>
</feature>
<keyword evidence="3" id="KW-1185">Reference proteome</keyword>
<feature type="compositionally biased region" description="Acidic residues" evidence="1">
    <location>
        <begin position="290"/>
        <end position="304"/>
    </location>
</feature>
<evidence type="ECO:0000313" key="2">
    <source>
        <dbReference type="EMBL" id="KAL1840166.1"/>
    </source>
</evidence>
<sequence>MTTLTSTAMPTLNSLPNEILGLIASAICRERQTDPRIISCNAISDCPPDGHHDHPDTGHGFPCDRQRLRALRSLCLTSRRFHAVALPHLYHHVEVADWSLLARTLAARPDLAAHTRALHFPGVSQPAHEEVMSDRHLRAAFLRRRRAYSIYACVNFFDDHYLDEMAEVSLDNLFQGEANLTLALLTSLLPNLETLHAVISYGPVFRFCTPGSLPRLRHVRLDYPAYSLDGFWVRMDLAMVVPLFCAARDNLETIFLESCDFVAPLMAWERRAQRQRQLQQRLEEKGLYEGGEDSEMDDDVEVEEDEGDDHLSFVDPTLWDKFGNLDIDEVRTLLLERAPQLQSFALDFPPYQEWLDEEEEKAQKLERDLEARGVKCDIGILAGSDLDFSGSDWDPSDSERTRG</sequence>
<evidence type="ECO:0000256" key="1">
    <source>
        <dbReference type="SAM" id="MobiDB-lite"/>
    </source>
</evidence>
<organism evidence="2 3">
    <name type="scientific">Humicola insolens</name>
    <name type="common">Soft-rot fungus</name>
    <dbReference type="NCBI Taxonomy" id="85995"/>
    <lineage>
        <taxon>Eukaryota</taxon>
        <taxon>Fungi</taxon>
        <taxon>Dikarya</taxon>
        <taxon>Ascomycota</taxon>
        <taxon>Pezizomycotina</taxon>
        <taxon>Sordariomycetes</taxon>
        <taxon>Sordariomycetidae</taxon>
        <taxon>Sordariales</taxon>
        <taxon>Chaetomiaceae</taxon>
        <taxon>Mycothermus</taxon>
    </lineage>
</organism>
<accession>A0ABR3VGC4</accession>
<evidence type="ECO:0008006" key="4">
    <source>
        <dbReference type="Google" id="ProtNLM"/>
    </source>
</evidence>
<comment type="caution">
    <text evidence="2">The sequence shown here is derived from an EMBL/GenBank/DDBJ whole genome shotgun (WGS) entry which is preliminary data.</text>
</comment>